<dbReference type="Proteomes" id="UP001283361">
    <property type="component" value="Unassembled WGS sequence"/>
</dbReference>
<dbReference type="AlphaFoldDB" id="A0AAE0Y9A1"/>
<gene>
    <name evidence="2" type="ORF">RRG08_000554</name>
</gene>
<feature type="compositionally biased region" description="Polar residues" evidence="1">
    <location>
        <begin position="119"/>
        <end position="129"/>
    </location>
</feature>
<proteinExistence type="predicted"/>
<evidence type="ECO:0000256" key="1">
    <source>
        <dbReference type="SAM" id="MobiDB-lite"/>
    </source>
</evidence>
<protein>
    <submittedName>
        <fullName evidence="2">Uncharacterized protein</fullName>
    </submittedName>
</protein>
<organism evidence="2 3">
    <name type="scientific">Elysia crispata</name>
    <name type="common">lettuce slug</name>
    <dbReference type="NCBI Taxonomy" id="231223"/>
    <lineage>
        <taxon>Eukaryota</taxon>
        <taxon>Metazoa</taxon>
        <taxon>Spiralia</taxon>
        <taxon>Lophotrochozoa</taxon>
        <taxon>Mollusca</taxon>
        <taxon>Gastropoda</taxon>
        <taxon>Heterobranchia</taxon>
        <taxon>Euthyneura</taxon>
        <taxon>Panpulmonata</taxon>
        <taxon>Sacoglossa</taxon>
        <taxon>Placobranchoidea</taxon>
        <taxon>Plakobranchidae</taxon>
        <taxon>Elysia</taxon>
    </lineage>
</organism>
<sequence length="129" mass="14098">MTDQRIFHYIKEADRLPISGGLNKEAITGLAPGDPRLGPNVMSVCWSNNFRDCTAMRTTGLLLGSRAAALPGAPNIVKFKLERLSVATLDPISLSTPESEAIRGCHGETREPRIKKKQQGLSQDSWVKP</sequence>
<dbReference type="EMBL" id="JAWDGP010006684">
    <property type="protein sequence ID" value="KAK3736803.1"/>
    <property type="molecule type" value="Genomic_DNA"/>
</dbReference>
<comment type="caution">
    <text evidence="2">The sequence shown here is derived from an EMBL/GenBank/DDBJ whole genome shotgun (WGS) entry which is preliminary data.</text>
</comment>
<evidence type="ECO:0000313" key="2">
    <source>
        <dbReference type="EMBL" id="KAK3736803.1"/>
    </source>
</evidence>
<accession>A0AAE0Y9A1</accession>
<evidence type="ECO:0000313" key="3">
    <source>
        <dbReference type="Proteomes" id="UP001283361"/>
    </source>
</evidence>
<feature type="region of interest" description="Disordered" evidence="1">
    <location>
        <begin position="96"/>
        <end position="129"/>
    </location>
</feature>
<name>A0AAE0Y9A1_9GAST</name>
<keyword evidence="3" id="KW-1185">Reference proteome</keyword>
<feature type="compositionally biased region" description="Basic and acidic residues" evidence="1">
    <location>
        <begin position="100"/>
        <end position="112"/>
    </location>
</feature>
<reference evidence="2" key="1">
    <citation type="journal article" date="2023" name="G3 (Bethesda)">
        <title>A reference genome for the long-term kleptoplast-retaining sea slug Elysia crispata morphotype clarki.</title>
        <authorList>
            <person name="Eastman K.E."/>
            <person name="Pendleton A.L."/>
            <person name="Shaikh M.A."/>
            <person name="Suttiyut T."/>
            <person name="Ogas R."/>
            <person name="Tomko P."/>
            <person name="Gavelis G."/>
            <person name="Widhalm J.R."/>
            <person name="Wisecaver J.H."/>
        </authorList>
    </citation>
    <scope>NUCLEOTIDE SEQUENCE</scope>
    <source>
        <strain evidence="2">ECLA1</strain>
    </source>
</reference>